<dbReference type="PANTHER" id="PTHR47683">
    <property type="entry name" value="PSEUDOURIDINE SYNTHASE FAMILY PROTEIN-RELATED"/>
    <property type="match status" value="1"/>
</dbReference>
<evidence type="ECO:0000256" key="1">
    <source>
        <dbReference type="ARBA" id="ARBA00008348"/>
    </source>
</evidence>
<dbReference type="InterPro" id="IPR050343">
    <property type="entry name" value="RsuA_PseudoU_synthase"/>
</dbReference>
<dbReference type="SUPFAM" id="SSF55120">
    <property type="entry name" value="Pseudouridine synthase"/>
    <property type="match status" value="1"/>
</dbReference>
<dbReference type="SUPFAM" id="SSF55174">
    <property type="entry name" value="Alpha-L RNA-binding motif"/>
    <property type="match status" value="1"/>
</dbReference>
<evidence type="ECO:0000256" key="4">
    <source>
        <dbReference type="ARBA" id="ARBA00036749"/>
    </source>
</evidence>
<evidence type="ECO:0000256" key="7">
    <source>
        <dbReference type="RuleBase" id="RU003887"/>
    </source>
</evidence>
<dbReference type="InterPro" id="IPR002942">
    <property type="entry name" value="S4_RNA-bd"/>
</dbReference>
<organism evidence="9 10">
    <name type="scientific">Marinobacterium maritimum</name>
    <dbReference type="NCBI Taxonomy" id="500162"/>
    <lineage>
        <taxon>Bacteria</taxon>
        <taxon>Pseudomonadati</taxon>
        <taxon>Pseudomonadota</taxon>
        <taxon>Gammaproteobacteria</taxon>
        <taxon>Oceanospirillales</taxon>
        <taxon>Oceanospirillaceae</taxon>
        <taxon>Marinobacterium</taxon>
    </lineage>
</organism>
<dbReference type="PANTHER" id="PTHR47683:SF4">
    <property type="entry name" value="PSEUDOURIDINE SYNTHASE"/>
    <property type="match status" value="1"/>
</dbReference>
<evidence type="ECO:0000256" key="5">
    <source>
        <dbReference type="ARBA" id="ARBA00037590"/>
    </source>
</evidence>
<dbReference type="InterPro" id="IPR018496">
    <property type="entry name" value="PsdUridine_synth_RsuA/RluB_CS"/>
</dbReference>
<evidence type="ECO:0000313" key="9">
    <source>
        <dbReference type="EMBL" id="GAA0703415.1"/>
    </source>
</evidence>
<dbReference type="Gene3D" id="3.10.290.10">
    <property type="entry name" value="RNA-binding S4 domain"/>
    <property type="match status" value="1"/>
</dbReference>
<protein>
    <recommendedName>
        <fullName evidence="7">Pseudouridine synthase</fullName>
        <ecNumber evidence="7">5.4.99.-</ecNumber>
    </recommendedName>
</protein>
<dbReference type="NCBIfam" id="NF008097">
    <property type="entry name" value="PRK10839.1"/>
    <property type="match status" value="1"/>
</dbReference>
<dbReference type="InterPro" id="IPR006145">
    <property type="entry name" value="PsdUridine_synth_RsuA/RluA"/>
</dbReference>
<evidence type="ECO:0000256" key="6">
    <source>
        <dbReference type="PROSITE-ProRule" id="PRU00182"/>
    </source>
</evidence>
<dbReference type="EMBL" id="BAAAET010000009">
    <property type="protein sequence ID" value="GAA0703415.1"/>
    <property type="molecule type" value="Genomic_DNA"/>
</dbReference>
<evidence type="ECO:0000256" key="2">
    <source>
        <dbReference type="ARBA" id="ARBA00022884"/>
    </source>
</evidence>
<dbReference type="PROSITE" id="PS01149">
    <property type="entry name" value="PSI_RSU"/>
    <property type="match status" value="1"/>
</dbReference>
<dbReference type="Proteomes" id="UP001499915">
    <property type="component" value="Unassembled WGS sequence"/>
</dbReference>
<dbReference type="PROSITE" id="PS50889">
    <property type="entry name" value="S4"/>
    <property type="match status" value="1"/>
</dbReference>
<dbReference type="Gene3D" id="3.30.70.1560">
    <property type="entry name" value="Alpha-L RNA-binding motif"/>
    <property type="match status" value="1"/>
</dbReference>
<sequence>MGQVIDKKLHSHLNNQIKSAILADSVQAFTTPCGRSGRYYILDVLNDAQVHMRLDKYITQVTDFSRKEVKRLLHADEVTVNGVPERDPGRKVDENDDISLQGMPLEAPRTRYLMLNKPEGVVCSTDDPTHPTVLTLLELPRVERLNICGRLDIDTTGLVLLTDDGQWAHRVASPNHKTGKVYLVTTADPIPEDAVRKFADGLMLNGEKQRTKPAELEILSEHEARVCLHEGRYHQVKRMFAAIGNHVEALHREQIGDILLDEMLEPGEYRELTDEEIASI</sequence>
<evidence type="ECO:0000259" key="8">
    <source>
        <dbReference type="SMART" id="SM00363"/>
    </source>
</evidence>
<dbReference type="SMART" id="SM00363">
    <property type="entry name" value="S4"/>
    <property type="match status" value="1"/>
</dbReference>
<keyword evidence="10" id="KW-1185">Reference proteome</keyword>
<comment type="similarity">
    <text evidence="1 7">Belongs to the pseudouridine synthase RsuA family.</text>
</comment>
<dbReference type="InterPro" id="IPR000748">
    <property type="entry name" value="PsdUridine_synth_RsuA/RluB/E/F"/>
</dbReference>
<dbReference type="CDD" id="cd02553">
    <property type="entry name" value="PseudoU_synth_RsuA"/>
    <property type="match status" value="1"/>
</dbReference>
<evidence type="ECO:0000313" key="10">
    <source>
        <dbReference type="Proteomes" id="UP001499915"/>
    </source>
</evidence>
<dbReference type="EC" id="5.4.99.-" evidence="7"/>
<reference evidence="9 10" key="1">
    <citation type="journal article" date="2019" name="Int. J. Syst. Evol. Microbiol.">
        <title>The Global Catalogue of Microorganisms (GCM) 10K type strain sequencing project: providing services to taxonomists for standard genome sequencing and annotation.</title>
        <authorList>
            <consortium name="The Broad Institute Genomics Platform"/>
            <consortium name="The Broad Institute Genome Sequencing Center for Infectious Disease"/>
            <person name="Wu L."/>
            <person name="Ma J."/>
        </authorList>
    </citation>
    <scope>NUCLEOTIDE SEQUENCE [LARGE SCALE GENOMIC DNA]</scope>
    <source>
        <strain evidence="9 10">JCM 15134</strain>
    </source>
</reference>
<dbReference type="InterPro" id="IPR020094">
    <property type="entry name" value="TruA/RsuA/RluB/E/F_N"/>
</dbReference>
<comment type="catalytic activity">
    <reaction evidence="4">
        <text>uridine(516) in 16S rRNA = pseudouridine(516) in 16S rRNA</text>
        <dbReference type="Rhea" id="RHEA:38867"/>
        <dbReference type="Rhea" id="RHEA-COMP:10089"/>
        <dbReference type="Rhea" id="RHEA-COMP:10090"/>
        <dbReference type="ChEBI" id="CHEBI:65314"/>
        <dbReference type="ChEBI" id="CHEBI:65315"/>
        <dbReference type="EC" id="5.4.99.19"/>
    </reaction>
</comment>
<gene>
    <name evidence="9" type="primary">rsuA</name>
    <name evidence="9" type="ORF">GCM10009104_36160</name>
</gene>
<dbReference type="InterPro" id="IPR036986">
    <property type="entry name" value="S4_RNA-bd_sf"/>
</dbReference>
<dbReference type="InterPro" id="IPR020103">
    <property type="entry name" value="PsdUridine_synth_cat_dom_sf"/>
</dbReference>
<feature type="domain" description="RNA-binding S4" evidence="8">
    <location>
        <begin position="52"/>
        <end position="109"/>
    </location>
</feature>
<dbReference type="Pfam" id="PF01479">
    <property type="entry name" value="S4"/>
    <property type="match status" value="1"/>
</dbReference>
<keyword evidence="2 6" id="KW-0694">RNA-binding</keyword>
<dbReference type="Pfam" id="PF00849">
    <property type="entry name" value="PseudoU_synth_2"/>
    <property type="match status" value="1"/>
</dbReference>
<dbReference type="NCBIfam" id="TIGR00093">
    <property type="entry name" value="pseudouridine synthase"/>
    <property type="match status" value="1"/>
</dbReference>
<dbReference type="Gene3D" id="3.30.70.580">
    <property type="entry name" value="Pseudouridine synthase I, catalytic domain, N-terminal subdomain"/>
    <property type="match status" value="1"/>
</dbReference>
<comment type="function">
    <text evidence="5">Responsible for synthesis of pseudouridine from uracil-516 in 16S ribosomal RNA.</text>
</comment>
<evidence type="ECO:0000256" key="3">
    <source>
        <dbReference type="ARBA" id="ARBA00023235"/>
    </source>
</evidence>
<keyword evidence="3 7" id="KW-0413">Isomerase</keyword>
<accession>A0ABN1IAY7</accession>
<name>A0ABN1IAY7_9GAMM</name>
<dbReference type="CDD" id="cd00165">
    <property type="entry name" value="S4"/>
    <property type="match status" value="1"/>
</dbReference>
<comment type="caution">
    <text evidence="9">The sequence shown here is derived from an EMBL/GenBank/DDBJ whole genome shotgun (WGS) entry which is preliminary data.</text>
</comment>
<dbReference type="InterPro" id="IPR042092">
    <property type="entry name" value="PsdUridine_s_RsuA/RluB/E/F_cat"/>
</dbReference>
<proteinExistence type="inferred from homology"/>